<dbReference type="GO" id="GO:0005634">
    <property type="term" value="C:nucleus"/>
    <property type="evidence" value="ECO:0007669"/>
    <property type="project" value="UniProtKB-SubCell"/>
</dbReference>
<dbReference type="PANTHER" id="PTHR40626:SF23">
    <property type="entry name" value="TRANSCRIPTION FACTOR WITH C2H2 AND ZN(2)-CYS(6) DNA BINDING DOMAIN (EUROFUNG)"/>
    <property type="match status" value="1"/>
</dbReference>
<keyword evidence="2" id="KW-0479">Metal-binding</keyword>
<evidence type="ECO:0000256" key="4">
    <source>
        <dbReference type="ARBA" id="ARBA00022771"/>
    </source>
</evidence>
<feature type="compositionally biased region" description="Low complexity" evidence="7">
    <location>
        <begin position="44"/>
        <end position="59"/>
    </location>
</feature>
<dbReference type="GO" id="GO:0000978">
    <property type="term" value="F:RNA polymerase II cis-regulatory region sequence-specific DNA binding"/>
    <property type="evidence" value="ECO:0007669"/>
    <property type="project" value="InterPro"/>
</dbReference>
<dbReference type="CDD" id="cd12148">
    <property type="entry name" value="fungal_TF_MHR"/>
    <property type="match status" value="1"/>
</dbReference>
<comment type="subcellular location">
    <subcellularLocation>
        <location evidence="1">Nucleus</location>
    </subcellularLocation>
</comment>
<organism evidence="9 10">
    <name type="scientific">Penicillium angulare</name>
    <dbReference type="NCBI Taxonomy" id="116970"/>
    <lineage>
        <taxon>Eukaryota</taxon>
        <taxon>Fungi</taxon>
        <taxon>Dikarya</taxon>
        <taxon>Ascomycota</taxon>
        <taxon>Pezizomycotina</taxon>
        <taxon>Eurotiomycetes</taxon>
        <taxon>Eurotiomycetidae</taxon>
        <taxon>Eurotiales</taxon>
        <taxon>Aspergillaceae</taxon>
        <taxon>Penicillium</taxon>
    </lineage>
</organism>
<evidence type="ECO:0000256" key="2">
    <source>
        <dbReference type="ARBA" id="ARBA00022723"/>
    </source>
</evidence>
<gene>
    <name evidence="9" type="ORF">N7456_003720</name>
</gene>
<evidence type="ECO:0000256" key="6">
    <source>
        <dbReference type="ARBA" id="ARBA00023242"/>
    </source>
</evidence>
<keyword evidence="10" id="KW-1185">Reference proteome</keyword>
<dbReference type="GO" id="GO:0008270">
    <property type="term" value="F:zinc ion binding"/>
    <property type="evidence" value="ECO:0007669"/>
    <property type="project" value="UniProtKB-KW"/>
</dbReference>
<evidence type="ECO:0000256" key="3">
    <source>
        <dbReference type="ARBA" id="ARBA00022737"/>
    </source>
</evidence>
<accession>A0A9W9FW04</accession>
<reference evidence="9" key="1">
    <citation type="submission" date="2022-11" db="EMBL/GenBank/DDBJ databases">
        <authorList>
            <person name="Petersen C."/>
        </authorList>
    </citation>
    <scope>NUCLEOTIDE SEQUENCE</scope>
    <source>
        <strain evidence="9">IBT 30069</strain>
    </source>
</reference>
<evidence type="ECO:0000259" key="8">
    <source>
        <dbReference type="Pfam" id="PF04082"/>
    </source>
</evidence>
<keyword evidence="5" id="KW-0862">Zinc</keyword>
<evidence type="ECO:0000313" key="10">
    <source>
        <dbReference type="Proteomes" id="UP001149165"/>
    </source>
</evidence>
<dbReference type="GO" id="GO:0000785">
    <property type="term" value="C:chromatin"/>
    <property type="evidence" value="ECO:0007669"/>
    <property type="project" value="TreeGrafter"/>
</dbReference>
<dbReference type="EMBL" id="JAPQKH010000003">
    <property type="protein sequence ID" value="KAJ5107045.1"/>
    <property type="molecule type" value="Genomic_DNA"/>
</dbReference>
<evidence type="ECO:0000256" key="1">
    <source>
        <dbReference type="ARBA" id="ARBA00004123"/>
    </source>
</evidence>
<comment type="caution">
    <text evidence="9">The sequence shown here is derived from an EMBL/GenBank/DDBJ whole genome shotgun (WGS) entry which is preliminary data.</text>
</comment>
<keyword evidence="6" id="KW-0539">Nucleus</keyword>
<evidence type="ECO:0000256" key="7">
    <source>
        <dbReference type="SAM" id="MobiDB-lite"/>
    </source>
</evidence>
<dbReference type="Pfam" id="PF04082">
    <property type="entry name" value="Fungal_trans"/>
    <property type="match status" value="1"/>
</dbReference>
<dbReference type="GO" id="GO:0006351">
    <property type="term" value="P:DNA-templated transcription"/>
    <property type="evidence" value="ECO:0007669"/>
    <property type="project" value="InterPro"/>
</dbReference>
<keyword evidence="4" id="KW-0863">Zinc-finger</keyword>
<evidence type="ECO:0000313" key="9">
    <source>
        <dbReference type="EMBL" id="KAJ5107045.1"/>
    </source>
</evidence>
<feature type="region of interest" description="Disordered" evidence="7">
    <location>
        <begin position="38"/>
        <end position="122"/>
    </location>
</feature>
<protein>
    <recommendedName>
        <fullName evidence="8">Xylanolytic transcriptional activator regulatory domain-containing protein</fullName>
    </recommendedName>
</protein>
<keyword evidence="3" id="KW-0677">Repeat</keyword>
<feature type="compositionally biased region" description="Polar residues" evidence="7">
    <location>
        <begin position="86"/>
        <end position="96"/>
    </location>
</feature>
<reference evidence="9" key="2">
    <citation type="journal article" date="2023" name="IMA Fungus">
        <title>Comparative genomic study of the Penicillium genus elucidates a diverse pangenome and 15 lateral gene transfer events.</title>
        <authorList>
            <person name="Petersen C."/>
            <person name="Sorensen T."/>
            <person name="Nielsen M.R."/>
            <person name="Sondergaard T.E."/>
            <person name="Sorensen J.L."/>
            <person name="Fitzpatrick D.A."/>
            <person name="Frisvad J.C."/>
            <person name="Nielsen K.L."/>
        </authorList>
    </citation>
    <scope>NUCLEOTIDE SEQUENCE</scope>
    <source>
        <strain evidence="9">IBT 30069</strain>
    </source>
</reference>
<proteinExistence type="predicted"/>
<dbReference type="GO" id="GO:0000981">
    <property type="term" value="F:DNA-binding transcription factor activity, RNA polymerase II-specific"/>
    <property type="evidence" value="ECO:0007669"/>
    <property type="project" value="InterPro"/>
</dbReference>
<sequence>MAMDMVENPASMGLDFDPSIFDQSMLSTVNWLPNEYFADPASEQGQSSGGPSQFSQQFPDNYTNRMSWHPPVIHANPMGISAPENFPQTPSGNISMGTDMGSPRRYSHVHSEASPLSGSVDSTKRSADYYVDGGGARLPKYRKKQTLWSTSSIDMASTNGSHRESNSRRFDFPSTHEIIMEELPDEATYSAPLIDSTTYNEICRNFLLLCRTDNPFFETFKSDNFPTAEDCNRYIVCYFDTFHAVYPVLHLPSFNPNSCYWLLAVAVIAIGCHGVNHSAADQLQAAFHEMIQRALHIEVFYIKFCLIMSNTNTVSRKKKIFLVKIPLN</sequence>
<dbReference type="InterPro" id="IPR007219">
    <property type="entry name" value="XnlR_reg_dom"/>
</dbReference>
<dbReference type="AlphaFoldDB" id="A0A9W9FW04"/>
<dbReference type="PANTHER" id="PTHR40626">
    <property type="entry name" value="MIP31509P"/>
    <property type="match status" value="1"/>
</dbReference>
<dbReference type="Proteomes" id="UP001149165">
    <property type="component" value="Unassembled WGS sequence"/>
</dbReference>
<dbReference type="OrthoDB" id="654211at2759"/>
<feature type="domain" description="Xylanolytic transcriptional activator regulatory" evidence="8">
    <location>
        <begin position="238"/>
        <end position="294"/>
    </location>
</feature>
<dbReference type="InterPro" id="IPR051059">
    <property type="entry name" value="VerF-like"/>
</dbReference>
<evidence type="ECO:0000256" key="5">
    <source>
        <dbReference type="ARBA" id="ARBA00022833"/>
    </source>
</evidence>
<name>A0A9W9FW04_9EURO</name>